<reference evidence="2" key="1">
    <citation type="submission" date="2019-08" db="EMBL/GenBank/DDBJ databases">
        <authorList>
            <person name="Kucharzyk K."/>
            <person name="Murdoch R.W."/>
            <person name="Higgins S."/>
            <person name="Loffler F."/>
        </authorList>
    </citation>
    <scope>NUCLEOTIDE SEQUENCE</scope>
</reference>
<dbReference type="SUPFAM" id="SSF53697">
    <property type="entry name" value="SIS domain"/>
    <property type="match status" value="1"/>
</dbReference>
<evidence type="ECO:0000313" key="2">
    <source>
        <dbReference type="EMBL" id="MPM47402.1"/>
    </source>
</evidence>
<gene>
    <name evidence="2" type="ORF">SDC9_94112</name>
</gene>
<dbReference type="InterPro" id="IPR001347">
    <property type="entry name" value="SIS_dom"/>
</dbReference>
<protein>
    <recommendedName>
        <fullName evidence="1">SIS domain-containing protein</fullName>
    </recommendedName>
</protein>
<dbReference type="Pfam" id="PF13580">
    <property type="entry name" value="SIS_2"/>
    <property type="match status" value="1"/>
</dbReference>
<dbReference type="EMBL" id="VSSQ01011664">
    <property type="protein sequence ID" value="MPM47402.1"/>
    <property type="molecule type" value="Genomic_DNA"/>
</dbReference>
<accession>A0A645A2Z5</accession>
<dbReference type="NCBIfam" id="NF002805">
    <property type="entry name" value="PRK02947.1"/>
    <property type="match status" value="1"/>
</dbReference>
<organism evidence="2">
    <name type="scientific">bioreactor metagenome</name>
    <dbReference type="NCBI Taxonomy" id="1076179"/>
    <lineage>
        <taxon>unclassified sequences</taxon>
        <taxon>metagenomes</taxon>
        <taxon>ecological metagenomes</taxon>
    </lineage>
</organism>
<evidence type="ECO:0000259" key="1">
    <source>
        <dbReference type="Pfam" id="PF13580"/>
    </source>
</evidence>
<proteinExistence type="predicted"/>
<dbReference type="GO" id="GO:1901135">
    <property type="term" value="P:carbohydrate derivative metabolic process"/>
    <property type="evidence" value="ECO:0007669"/>
    <property type="project" value="InterPro"/>
</dbReference>
<comment type="caution">
    <text evidence="2">The sequence shown here is derived from an EMBL/GenBank/DDBJ whole genome shotgun (WGS) entry which is preliminary data.</text>
</comment>
<dbReference type="GO" id="GO:0097367">
    <property type="term" value="F:carbohydrate derivative binding"/>
    <property type="evidence" value="ECO:0007669"/>
    <property type="project" value="InterPro"/>
</dbReference>
<dbReference type="InterPro" id="IPR046348">
    <property type="entry name" value="SIS_dom_sf"/>
</dbReference>
<dbReference type="AlphaFoldDB" id="A0A645A2Z5"/>
<feature type="domain" description="SIS" evidence="1">
    <location>
        <begin position="9"/>
        <end position="145"/>
    </location>
</feature>
<dbReference type="Gene3D" id="3.40.50.10490">
    <property type="entry name" value="Glucose-6-phosphate isomerase like protein, domain 1"/>
    <property type="match status" value="1"/>
</dbReference>
<sequence>MGKQEITAYRGKLGEIFEQIEQELPSIQKAARAITDAYENNAAVHVIGPGGHSNIGVEEVLWRAGGLAFWDAILDPGTNLIHGAKRSNYIERTPGYAIGVLDAYGVGRRLGEVMVIVNAYGINSMTIDTVLECKRRNITTIAVTSSSFAKIVPPGAKSRHPSGRNLFEEADIFIDNHLPVGDAIVALEGYDQKVCSTSTFCNCFVMNCLTEEIVAEMLLRGIEPPVFMSANMPGGDEHNRSLEERYGGVIKHLL</sequence>
<name>A0A645A2Z5_9ZZZZ</name>